<dbReference type="AlphaFoldDB" id="A0A0B7HAP5"/>
<accession>A0A0B7HAP5</accession>
<keyword evidence="1" id="KW-0472">Membrane</keyword>
<organism evidence="2 3">
    <name type="scientific">Capnocytophaga cynodegmi</name>
    <dbReference type="NCBI Taxonomy" id="28189"/>
    <lineage>
        <taxon>Bacteria</taxon>
        <taxon>Pseudomonadati</taxon>
        <taxon>Bacteroidota</taxon>
        <taxon>Flavobacteriia</taxon>
        <taxon>Flavobacteriales</taxon>
        <taxon>Flavobacteriaceae</taxon>
        <taxon>Capnocytophaga</taxon>
    </lineage>
</organism>
<name>A0A0B7HAP5_9FLAO</name>
<keyword evidence="1" id="KW-0812">Transmembrane</keyword>
<gene>
    <name evidence="2" type="ORF">CCYN74_20020</name>
</gene>
<feature type="transmembrane region" description="Helical" evidence="1">
    <location>
        <begin position="6"/>
        <end position="24"/>
    </location>
</feature>
<dbReference type="RefSeq" id="WP_041996241.1">
    <property type="nucleotide sequence ID" value="NZ_CDOG01000012.1"/>
</dbReference>
<evidence type="ECO:0000313" key="2">
    <source>
        <dbReference type="EMBL" id="CEN36686.1"/>
    </source>
</evidence>
<dbReference type="Proteomes" id="UP000038083">
    <property type="component" value="Unassembled WGS sequence"/>
</dbReference>
<sequence>MYKIKIYLGLTLMFGLLSVGNFSISNEKEGANLTKAQVGYFLSRKIAGYESGSIEEDITKTGYSAGFGALGSIAFGSAKTGGVIGSAGGPVGSVIGAVGGAVVGML</sequence>
<proteinExistence type="predicted"/>
<dbReference type="EMBL" id="CDOG01000012">
    <property type="protein sequence ID" value="CEN36686.1"/>
    <property type="molecule type" value="Genomic_DNA"/>
</dbReference>
<reference evidence="2 3" key="1">
    <citation type="submission" date="2015-01" db="EMBL/GenBank/DDBJ databases">
        <authorList>
            <person name="Xiang T."/>
            <person name="Song Y."/>
            <person name="Huang L."/>
            <person name="Wang B."/>
            <person name="Wu P."/>
        </authorList>
    </citation>
    <scope>NUCLEOTIDE SEQUENCE [LARGE SCALE GENOMIC DNA]</scope>
    <source>
        <strain evidence="2 3">Ccy74</strain>
    </source>
</reference>
<evidence type="ECO:0000256" key="1">
    <source>
        <dbReference type="SAM" id="Phobius"/>
    </source>
</evidence>
<evidence type="ECO:0000313" key="3">
    <source>
        <dbReference type="Proteomes" id="UP000038083"/>
    </source>
</evidence>
<keyword evidence="1" id="KW-1133">Transmembrane helix</keyword>
<protein>
    <submittedName>
        <fullName evidence="2">Uncharacterized protein</fullName>
    </submittedName>
</protein>